<dbReference type="EMBL" id="CP128399">
    <property type="protein sequence ID" value="WJW66956.1"/>
    <property type="molecule type" value="Genomic_DNA"/>
</dbReference>
<gene>
    <name evidence="1" type="ORF">HXX08_04270</name>
    <name evidence="2" type="ORF">OZ401_000202</name>
</gene>
<reference evidence="2" key="2">
    <citation type="journal article" date="2024" name="Nature">
        <title>Anoxygenic phototroph of the Chloroflexota uses a type I reaction centre.</title>
        <authorList>
            <person name="Tsuji J.M."/>
            <person name="Shaw N.A."/>
            <person name="Nagashima S."/>
            <person name="Venkiteswaran J.J."/>
            <person name="Schiff S.L."/>
            <person name="Watanabe T."/>
            <person name="Fukui M."/>
            <person name="Hanada S."/>
            <person name="Tank M."/>
            <person name="Neufeld J.D."/>
        </authorList>
    </citation>
    <scope>NUCLEOTIDE SEQUENCE</scope>
    <source>
        <strain evidence="2">L227-S17</strain>
    </source>
</reference>
<dbReference type="AlphaFoldDB" id="A0A8T7M278"/>
<name>A0A8T7M278_9CHLR</name>
<dbReference type="InterPro" id="IPR023393">
    <property type="entry name" value="START-like_dom_sf"/>
</dbReference>
<evidence type="ECO:0000313" key="4">
    <source>
        <dbReference type="Proteomes" id="UP001431572"/>
    </source>
</evidence>
<dbReference type="SUPFAM" id="SSF55961">
    <property type="entry name" value="Bet v1-like"/>
    <property type="match status" value="1"/>
</dbReference>
<dbReference type="Proteomes" id="UP000521676">
    <property type="component" value="Unassembled WGS sequence"/>
</dbReference>
<evidence type="ECO:0000313" key="2">
    <source>
        <dbReference type="EMBL" id="WJW66956.1"/>
    </source>
</evidence>
<organism evidence="1 3">
    <name type="scientific">Candidatus Chlorohelix allophototropha</name>
    <dbReference type="NCBI Taxonomy" id="3003348"/>
    <lineage>
        <taxon>Bacteria</taxon>
        <taxon>Bacillati</taxon>
        <taxon>Chloroflexota</taxon>
        <taxon>Chloroflexia</taxon>
        <taxon>Candidatus Chloroheliales</taxon>
        <taxon>Candidatus Chloroheliaceae</taxon>
        <taxon>Candidatus Chlorohelix</taxon>
    </lineage>
</organism>
<evidence type="ECO:0000313" key="3">
    <source>
        <dbReference type="Proteomes" id="UP000521676"/>
    </source>
</evidence>
<sequence>MQKIDLSKLVLKGEVKKNYSINANADLIYEYLSDIRILLKHVPNVTKVQLRPNSGRARLYFNFNILAVSIDAVVDIDPVFNQETRNIQFTNPETPFAPIPSGFVTGTFVADMSVTAKDEGNSRITSQLTLGFDSKQVDMISMFSKSFIQSQGPGLLKDYMERLSLEYVNRLADHFSVWQRERKKAV</sequence>
<dbReference type="Gene3D" id="3.30.530.20">
    <property type="match status" value="1"/>
</dbReference>
<keyword evidence="4" id="KW-1185">Reference proteome</keyword>
<evidence type="ECO:0000313" key="1">
    <source>
        <dbReference type="EMBL" id="NWJ45076.1"/>
    </source>
</evidence>
<dbReference type="EMBL" id="JACATZ010000001">
    <property type="protein sequence ID" value="NWJ45076.1"/>
    <property type="molecule type" value="Genomic_DNA"/>
</dbReference>
<protein>
    <recommendedName>
        <fullName evidence="5">DUF1997 domain-containing protein</fullName>
    </recommendedName>
</protein>
<dbReference type="RefSeq" id="WP_341468849.1">
    <property type="nucleotide sequence ID" value="NZ_CP128399.1"/>
</dbReference>
<proteinExistence type="predicted"/>
<dbReference type="Proteomes" id="UP001431572">
    <property type="component" value="Chromosome 1"/>
</dbReference>
<reference evidence="1 3" key="1">
    <citation type="submission" date="2020-06" db="EMBL/GenBank/DDBJ databases">
        <title>Anoxygenic phototrophic Chloroflexota member uses a Type I reaction center.</title>
        <authorList>
            <person name="Tsuji J.M."/>
            <person name="Shaw N.A."/>
            <person name="Nagashima S."/>
            <person name="Venkiteswaran J."/>
            <person name="Schiff S.L."/>
            <person name="Hanada S."/>
            <person name="Tank M."/>
            <person name="Neufeld J.D."/>
        </authorList>
    </citation>
    <scope>NUCLEOTIDE SEQUENCE [LARGE SCALE GENOMIC DNA]</scope>
    <source>
        <strain evidence="1">L227-S17</strain>
    </source>
</reference>
<evidence type="ECO:0008006" key="5">
    <source>
        <dbReference type="Google" id="ProtNLM"/>
    </source>
</evidence>
<accession>A0A8T7M278</accession>